<dbReference type="Gene3D" id="1.20.1250.20">
    <property type="entry name" value="MFS general substrate transporter like domains"/>
    <property type="match status" value="2"/>
</dbReference>
<dbReference type="GO" id="GO:0006783">
    <property type="term" value="P:heme biosynthetic process"/>
    <property type="evidence" value="ECO:0007669"/>
    <property type="project" value="UniProtKB-ARBA"/>
</dbReference>
<evidence type="ECO:0000256" key="12">
    <source>
        <dbReference type="ARBA" id="ARBA00036811"/>
    </source>
</evidence>
<organism evidence="20 21">
    <name type="scientific">Elysia crispata</name>
    <name type="common">lettuce slug</name>
    <dbReference type="NCBI Taxonomy" id="231223"/>
    <lineage>
        <taxon>Eukaryota</taxon>
        <taxon>Metazoa</taxon>
        <taxon>Spiralia</taxon>
        <taxon>Lophotrochozoa</taxon>
        <taxon>Mollusca</taxon>
        <taxon>Gastropoda</taxon>
        <taxon>Heterobranchia</taxon>
        <taxon>Euthyneura</taxon>
        <taxon>Panpulmonata</taxon>
        <taxon>Sacoglossa</taxon>
        <taxon>Placobranchoidea</taxon>
        <taxon>Plakobranchidae</taxon>
        <taxon>Elysia</taxon>
    </lineage>
</organism>
<dbReference type="FunFam" id="1.20.1250.20:FF:000184">
    <property type="entry name" value="Feline leukemia virus subgroup C receptor-related protein 1"/>
    <property type="match status" value="1"/>
</dbReference>
<dbReference type="GO" id="GO:0015232">
    <property type="term" value="F:heme transmembrane transporter activity"/>
    <property type="evidence" value="ECO:0007669"/>
    <property type="project" value="UniProtKB-ARBA"/>
</dbReference>
<comment type="catalytic activity">
    <reaction evidence="11">
        <text>heme b(in) = heme b(out)</text>
        <dbReference type="Rhea" id="RHEA:75443"/>
        <dbReference type="ChEBI" id="CHEBI:60344"/>
    </reaction>
</comment>
<dbReference type="PANTHER" id="PTHR10924:SF4">
    <property type="entry name" value="GH15861P"/>
    <property type="match status" value="1"/>
</dbReference>
<feature type="transmembrane region" description="Helical" evidence="18">
    <location>
        <begin position="98"/>
        <end position="118"/>
    </location>
</feature>
<proteinExistence type="inferred from homology"/>
<dbReference type="InterPro" id="IPR011701">
    <property type="entry name" value="MFS"/>
</dbReference>
<evidence type="ECO:0000256" key="6">
    <source>
        <dbReference type="ARBA" id="ARBA00022989"/>
    </source>
</evidence>
<dbReference type="InterPro" id="IPR020846">
    <property type="entry name" value="MFS_dom"/>
</dbReference>
<keyword evidence="2" id="KW-0813">Transport</keyword>
<comment type="similarity">
    <text evidence="14">Belongs to the major facilitator superfamily. Feline leukemia virus subgroup C receptor (TC 2.A.1.28.1) family.</text>
</comment>
<dbReference type="GO" id="GO:0005886">
    <property type="term" value="C:plasma membrane"/>
    <property type="evidence" value="ECO:0007669"/>
    <property type="project" value="UniProtKB-SubCell"/>
</dbReference>
<dbReference type="SUPFAM" id="SSF103473">
    <property type="entry name" value="MFS general substrate transporter"/>
    <property type="match status" value="1"/>
</dbReference>
<dbReference type="InterPro" id="IPR049680">
    <property type="entry name" value="FLVCR1-2_SLC49-like"/>
</dbReference>
<comment type="caution">
    <text evidence="20">The sequence shown here is derived from an EMBL/GenBank/DDBJ whole genome shotgun (WGS) entry which is preliminary data.</text>
</comment>
<dbReference type="GO" id="GO:0020037">
    <property type="term" value="F:heme binding"/>
    <property type="evidence" value="ECO:0007669"/>
    <property type="project" value="TreeGrafter"/>
</dbReference>
<feature type="domain" description="Major facilitator superfamily (MFS) profile" evidence="19">
    <location>
        <begin position="55"/>
        <end position="464"/>
    </location>
</feature>
<dbReference type="GO" id="GO:0031966">
    <property type="term" value="C:mitochondrial membrane"/>
    <property type="evidence" value="ECO:0007669"/>
    <property type="project" value="UniProtKB-ARBA"/>
</dbReference>
<name>A0AAE0ZPM5_9GAST</name>
<keyword evidence="5 18" id="KW-0812">Transmembrane</keyword>
<keyword evidence="21" id="KW-1185">Reference proteome</keyword>
<feature type="transmembrane region" description="Helical" evidence="18">
    <location>
        <begin position="374"/>
        <end position="393"/>
    </location>
</feature>
<protein>
    <recommendedName>
        <fullName evidence="16">Choline/ethanolamine transporter FLVCR1</fullName>
    </recommendedName>
    <alternativeName>
        <fullName evidence="17">Heme transporter FLVCR1</fullName>
    </alternativeName>
</protein>
<dbReference type="PROSITE" id="PS50850">
    <property type="entry name" value="MFS"/>
    <property type="match status" value="1"/>
</dbReference>
<evidence type="ECO:0000256" key="7">
    <source>
        <dbReference type="ARBA" id="ARBA00023057"/>
    </source>
</evidence>
<feature type="transmembrane region" description="Helical" evidence="18">
    <location>
        <begin position="50"/>
        <end position="78"/>
    </location>
</feature>
<feature type="transmembrane region" description="Helical" evidence="18">
    <location>
        <begin position="282"/>
        <end position="309"/>
    </location>
</feature>
<evidence type="ECO:0000256" key="13">
    <source>
        <dbReference type="ARBA" id="ARBA00045087"/>
    </source>
</evidence>
<evidence type="ECO:0000256" key="17">
    <source>
        <dbReference type="ARBA" id="ARBA00080886"/>
    </source>
</evidence>
<keyword evidence="8 18" id="KW-0472">Membrane</keyword>
<keyword evidence="3" id="KW-1003">Cell membrane</keyword>
<feature type="transmembrane region" description="Helical" evidence="18">
    <location>
        <begin position="152"/>
        <end position="172"/>
    </location>
</feature>
<reference evidence="20" key="1">
    <citation type="journal article" date="2023" name="G3 (Bethesda)">
        <title>A reference genome for the long-term kleptoplast-retaining sea slug Elysia crispata morphotype clarki.</title>
        <authorList>
            <person name="Eastman K.E."/>
            <person name="Pendleton A.L."/>
            <person name="Shaikh M.A."/>
            <person name="Suttiyut T."/>
            <person name="Ogas R."/>
            <person name="Tomko P."/>
            <person name="Gavelis G."/>
            <person name="Widhalm J.R."/>
            <person name="Wisecaver J.H."/>
        </authorList>
    </citation>
    <scope>NUCLEOTIDE SEQUENCE</scope>
    <source>
        <strain evidence="20">ECLA1</strain>
    </source>
</reference>
<feature type="transmembrane region" description="Helical" evidence="18">
    <location>
        <begin position="125"/>
        <end position="146"/>
    </location>
</feature>
<evidence type="ECO:0000256" key="1">
    <source>
        <dbReference type="ARBA" id="ARBA00004651"/>
    </source>
</evidence>
<feature type="transmembrane region" description="Helical" evidence="18">
    <location>
        <begin position="352"/>
        <end position="368"/>
    </location>
</feature>
<feature type="transmembrane region" description="Helical" evidence="18">
    <location>
        <begin position="439"/>
        <end position="459"/>
    </location>
</feature>
<dbReference type="Pfam" id="PF07690">
    <property type="entry name" value="MFS_1"/>
    <property type="match status" value="1"/>
</dbReference>
<evidence type="ECO:0000256" key="16">
    <source>
        <dbReference type="ARBA" id="ARBA00068050"/>
    </source>
</evidence>
<evidence type="ECO:0000256" key="9">
    <source>
        <dbReference type="ARBA" id="ARBA00023170"/>
    </source>
</evidence>
<evidence type="ECO:0000256" key="10">
    <source>
        <dbReference type="ARBA" id="ARBA00023180"/>
    </source>
</evidence>
<dbReference type="GO" id="GO:0043249">
    <property type="term" value="P:erythrocyte maturation"/>
    <property type="evidence" value="ECO:0007669"/>
    <property type="project" value="UniProtKB-KW"/>
</dbReference>
<evidence type="ECO:0000256" key="3">
    <source>
        <dbReference type="ARBA" id="ARBA00022475"/>
    </source>
</evidence>
<keyword evidence="9" id="KW-0675">Receptor</keyword>
<keyword evidence="7" id="KW-0265">Erythrocyte maturation</keyword>
<gene>
    <name evidence="20" type="ORF">RRG08_036317</name>
</gene>
<comment type="catalytic activity">
    <reaction evidence="13">
        <text>ethanolamine(in) = ethanolamine(out)</text>
        <dbReference type="Rhea" id="RHEA:32747"/>
        <dbReference type="ChEBI" id="CHEBI:57603"/>
    </reaction>
</comment>
<feature type="transmembrane region" description="Helical" evidence="18">
    <location>
        <begin position="225"/>
        <end position="245"/>
    </location>
</feature>
<evidence type="ECO:0000256" key="14">
    <source>
        <dbReference type="ARBA" id="ARBA00046338"/>
    </source>
</evidence>
<evidence type="ECO:0000259" key="19">
    <source>
        <dbReference type="PROSITE" id="PS50850"/>
    </source>
</evidence>
<dbReference type="EMBL" id="JAWDGP010003572">
    <property type="protein sequence ID" value="KAK3772983.1"/>
    <property type="molecule type" value="Genomic_DNA"/>
</dbReference>
<dbReference type="CDD" id="cd17398">
    <property type="entry name" value="MFS_FLVCR_like"/>
    <property type="match status" value="1"/>
</dbReference>
<dbReference type="InterPro" id="IPR036259">
    <property type="entry name" value="MFS_trans_sf"/>
</dbReference>
<comment type="function">
    <text evidence="15">Uniporter that mediates the transport of extracellular choline and ethanolamine into cells, thereby playing a key role in phospholipid biosynthesis. Choline and ethanolamine are the precursors of phosphatidylcholine and phosphatidylethanolamine, respectively, the two most abundant phospholipids. Transport is not coupled with proton transport and is exclusively driven by the choline (or ethanolamine) gradient across the plasma membrane. Also acts as a heme b transporter that mediates heme efflux from the cytoplasm to the extracellular compartment.</text>
</comment>
<keyword evidence="4" id="KW-0597">Phosphoprotein</keyword>
<dbReference type="AlphaFoldDB" id="A0AAE0ZPM5"/>
<evidence type="ECO:0000256" key="8">
    <source>
        <dbReference type="ARBA" id="ARBA00023136"/>
    </source>
</evidence>
<comment type="subcellular location">
    <subcellularLocation>
        <location evidence="1">Cell membrane</location>
        <topology evidence="1">Multi-pass membrane protein</topology>
    </subcellularLocation>
</comment>
<evidence type="ECO:0000256" key="4">
    <source>
        <dbReference type="ARBA" id="ARBA00022553"/>
    </source>
</evidence>
<feature type="transmembrane region" description="Helical" evidence="18">
    <location>
        <begin position="184"/>
        <end position="205"/>
    </location>
</feature>
<feature type="transmembrane region" description="Helical" evidence="18">
    <location>
        <begin position="321"/>
        <end position="340"/>
    </location>
</feature>
<dbReference type="GO" id="GO:0097037">
    <property type="term" value="P:heme export"/>
    <property type="evidence" value="ECO:0007669"/>
    <property type="project" value="TreeGrafter"/>
</dbReference>
<evidence type="ECO:0000313" key="20">
    <source>
        <dbReference type="EMBL" id="KAK3772983.1"/>
    </source>
</evidence>
<feature type="transmembrane region" description="Helical" evidence="18">
    <location>
        <begin position="413"/>
        <end position="433"/>
    </location>
</feature>
<keyword evidence="6 18" id="KW-1133">Transmembrane helix</keyword>
<sequence length="502" mass="54707">MGHSGSKGDKAEENAENNLRLLSEGDAKASPVPDSPQQEAVTPHVYWRRWLMLALFCAYSFSNAFQWIHLNIIANVIGKFYNESLPQSDYQRNTAIDWLSMVYMLAYIPLIFTATWLLDKRGLRLCCIVGAALNAAGAWLKCASISPDRFGLLMFAQTVCAVAQLFVLGIPARLAAVWFGPNEVSTATSIGVFGNQVGVAVGFLLPPILVPNSDELDILSRDFQVMFYGGAAVTTVLLILIVLLFRDKPPQPPSRAQQLAVEAATHENYLQSLLRLVKNKGFVVLTVAYGINTGSFYGISTLLNAIILSYFEDEEQNAGRIGLTIVLCGIVGSVLAGIWLDKTKTFKETTTGIYLLSIVGAVAFTFTLDLDRIWIVFLTAGSLGFFMTGYLPVGFEFAAELTFPESEGTSSGLLNASAQIFGIIFTLGMRAFMEEFTVQSANITMCAALLVGGIMTALIKAEYRRQEAGKEIAQKILQADVVVIVTGTNHQEPQINETENSA</sequence>
<evidence type="ECO:0000256" key="5">
    <source>
        <dbReference type="ARBA" id="ARBA00022692"/>
    </source>
</evidence>
<evidence type="ECO:0000256" key="2">
    <source>
        <dbReference type="ARBA" id="ARBA00022448"/>
    </source>
</evidence>
<keyword evidence="10" id="KW-0325">Glycoprotein</keyword>
<evidence type="ECO:0000256" key="15">
    <source>
        <dbReference type="ARBA" id="ARBA00060240"/>
    </source>
</evidence>
<comment type="catalytic activity">
    <reaction evidence="12">
        <text>choline(out) = choline(in)</text>
        <dbReference type="Rhea" id="RHEA:32751"/>
        <dbReference type="ChEBI" id="CHEBI:15354"/>
    </reaction>
</comment>
<evidence type="ECO:0000256" key="18">
    <source>
        <dbReference type="SAM" id="Phobius"/>
    </source>
</evidence>
<accession>A0AAE0ZPM5</accession>
<evidence type="ECO:0000256" key="11">
    <source>
        <dbReference type="ARBA" id="ARBA00035075"/>
    </source>
</evidence>
<dbReference type="Proteomes" id="UP001283361">
    <property type="component" value="Unassembled WGS sequence"/>
</dbReference>
<dbReference type="PANTHER" id="PTHR10924">
    <property type="entry name" value="MAJOR FACILITATOR SUPERFAMILY PROTEIN-RELATED"/>
    <property type="match status" value="1"/>
</dbReference>
<evidence type="ECO:0000313" key="21">
    <source>
        <dbReference type="Proteomes" id="UP001283361"/>
    </source>
</evidence>